<proteinExistence type="predicted"/>
<sequence>MAFVAGLEAHLRMISTEATRKYPIVKDAAERAMFKVRLLSSTRDVAGCDDILKTYLLACELKNTKLSILGLVGMEKLIAHDAVLPSALPSILATLKEDQMLIILGLCLRLLGNSRNPDSVLSTVVATLRQGISLIFNRVLSAEDLPIKKLYGGTSSWASSFRLVAGEVSHSISASNLAEIFGAETGLAAQARNEPLSEAGRLGVQLFEDLTSLAGGGRCSGSFISGELFWTLLVLVCHFYHFSQAAGSSGQ</sequence>
<organism evidence="2 3">
    <name type="scientific">Sphagnum jensenii</name>
    <dbReference type="NCBI Taxonomy" id="128206"/>
    <lineage>
        <taxon>Eukaryota</taxon>
        <taxon>Viridiplantae</taxon>
        <taxon>Streptophyta</taxon>
        <taxon>Embryophyta</taxon>
        <taxon>Bryophyta</taxon>
        <taxon>Sphagnophytina</taxon>
        <taxon>Sphagnopsida</taxon>
        <taxon>Sphagnales</taxon>
        <taxon>Sphagnaceae</taxon>
        <taxon>Sphagnum</taxon>
    </lineage>
</organism>
<protein>
    <recommendedName>
        <fullName evidence="1">Mon2/Sec7/BIG1-like dimerisation and cyclophilin-binding domain-containing protein</fullName>
    </recommendedName>
</protein>
<dbReference type="InterPro" id="IPR032629">
    <property type="entry name" value="DCB_dom"/>
</dbReference>
<evidence type="ECO:0000259" key="1">
    <source>
        <dbReference type="Pfam" id="PF16213"/>
    </source>
</evidence>
<gene>
    <name evidence="2" type="ORF">CSSPJE1EN2_LOCUS23052</name>
</gene>
<reference evidence="2" key="1">
    <citation type="submission" date="2024-03" db="EMBL/GenBank/DDBJ databases">
        <authorList>
            <consortium name="ELIXIR-Norway"/>
            <consortium name="Elixir Norway"/>
        </authorList>
    </citation>
    <scope>NUCLEOTIDE SEQUENCE</scope>
</reference>
<evidence type="ECO:0000313" key="2">
    <source>
        <dbReference type="EMBL" id="CAK9881696.1"/>
    </source>
</evidence>
<name>A0ABP1BZ07_9BRYO</name>
<evidence type="ECO:0000313" key="3">
    <source>
        <dbReference type="Proteomes" id="UP001497522"/>
    </source>
</evidence>
<keyword evidence="3" id="KW-1185">Reference proteome</keyword>
<dbReference type="Pfam" id="PF16213">
    <property type="entry name" value="DCB"/>
    <property type="match status" value="1"/>
</dbReference>
<dbReference type="Proteomes" id="UP001497522">
    <property type="component" value="Chromosome 8"/>
</dbReference>
<dbReference type="EMBL" id="OZ023709">
    <property type="protein sequence ID" value="CAK9881696.1"/>
    <property type="molecule type" value="Genomic_DNA"/>
</dbReference>
<feature type="domain" description="Mon2/Sec7/BIG1-like dimerisation and cyclophilin-binding" evidence="1">
    <location>
        <begin position="3"/>
        <end position="96"/>
    </location>
</feature>
<accession>A0ABP1BZ07</accession>